<evidence type="ECO:0000259" key="1">
    <source>
        <dbReference type="Pfam" id="PF07603"/>
    </source>
</evidence>
<evidence type="ECO:0000313" key="2">
    <source>
        <dbReference type="EMBL" id="CAI2718349.1"/>
    </source>
</evidence>
<dbReference type="Proteomes" id="UP001157733">
    <property type="component" value="Chromosome"/>
</dbReference>
<evidence type="ECO:0000313" key="3">
    <source>
        <dbReference type="Proteomes" id="UP001157733"/>
    </source>
</evidence>
<sequence>MSEQLRFVDNGDGTIQDNETGLAWAKKDSFQIAGDWVNFQEALSFIDELNKKDYMGFHDWRMPEREEIEKLYDPNLTLNARSNKEIHISELFEPGCGIGSWCLPFDQQAAFFIEFQNGMAQHFDQDFSQGYVRPVRLWPDD</sequence>
<accession>A0ABM9HDV0</accession>
<dbReference type="InterPro" id="IPR011460">
    <property type="entry name" value="Lcl_C"/>
</dbReference>
<name>A0ABM9HDV0_9BACT</name>
<proteinExistence type="predicted"/>
<dbReference type="Pfam" id="PF07603">
    <property type="entry name" value="Lcl_C"/>
    <property type="match status" value="1"/>
</dbReference>
<protein>
    <recommendedName>
        <fullName evidence="1">Lcl C-terminal domain-containing protein</fullName>
    </recommendedName>
</protein>
<organism evidence="2 3">
    <name type="scientific">Nitrospina watsonii</name>
    <dbReference type="NCBI Taxonomy" id="1323948"/>
    <lineage>
        <taxon>Bacteria</taxon>
        <taxon>Pseudomonadati</taxon>
        <taxon>Nitrospinota/Tectimicrobiota group</taxon>
        <taxon>Nitrospinota</taxon>
        <taxon>Nitrospinia</taxon>
        <taxon>Nitrospinales</taxon>
        <taxon>Nitrospinaceae</taxon>
        <taxon>Nitrospina</taxon>
    </lineage>
</organism>
<dbReference type="EMBL" id="OX336137">
    <property type="protein sequence ID" value="CAI2718349.1"/>
    <property type="molecule type" value="Genomic_DNA"/>
</dbReference>
<keyword evidence="3" id="KW-1185">Reference proteome</keyword>
<gene>
    <name evidence="2" type="ORF">NSPWAT_1490</name>
</gene>
<reference evidence="2 3" key="1">
    <citation type="submission" date="2022-09" db="EMBL/GenBank/DDBJ databases">
        <authorList>
            <person name="Kop L."/>
        </authorList>
    </citation>
    <scope>NUCLEOTIDE SEQUENCE [LARGE SCALE GENOMIC DNA]</scope>
    <source>
        <strain evidence="2 3">347</strain>
    </source>
</reference>
<feature type="domain" description="Lcl C-terminal" evidence="1">
    <location>
        <begin position="13"/>
        <end position="136"/>
    </location>
</feature>
<dbReference type="RefSeq" id="WP_282011250.1">
    <property type="nucleotide sequence ID" value="NZ_OX336137.1"/>
</dbReference>